<evidence type="ECO:0008006" key="5">
    <source>
        <dbReference type="Google" id="ProtNLM"/>
    </source>
</evidence>
<feature type="compositionally biased region" description="Low complexity" evidence="1">
    <location>
        <begin position="1"/>
        <end position="22"/>
    </location>
</feature>
<proteinExistence type="predicted"/>
<feature type="compositionally biased region" description="Basic residues" evidence="1">
    <location>
        <begin position="23"/>
        <end position="32"/>
    </location>
</feature>
<dbReference type="PANTHER" id="PTHR12289:SF44">
    <property type="entry name" value="OUTER MEMBRANE PROTEIN (SAM35), PUTATIVE (AFU_ORTHOLOGUE AFUA_1G13180)-RELATED"/>
    <property type="match status" value="1"/>
</dbReference>
<accession>A0A177AFY1</accession>
<dbReference type="InterPro" id="IPR012336">
    <property type="entry name" value="Thioredoxin-like_fold"/>
</dbReference>
<dbReference type="GO" id="GO:0007005">
    <property type="term" value="P:mitochondrion organization"/>
    <property type="evidence" value="ECO:0007669"/>
    <property type="project" value="TreeGrafter"/>
</dbReference>
<dbReference type="InterPro" id="IPR050931">
    <property type="entry name" value="Mito_Protein_Transport_Metaxin"/>
</dbReference>
<dbReference type="VEuPathDB" id="FungiDB:GMDG_05790"/>
<dbReference type="InterPro" id="IPR033468">
    <property type="entry name" value="Metaxin_GST"/>
</dbReference>
<dbReference type="PANTHER" id="PTHR12289">
    <property type="entry name" value="METAXIN RELATED"/>
    <property type="match status" value="1"/>
</dbReference>
<feature type="domain" description="Thioredoxin-like fold" evidence="3">
    <location>
        <begin position="113"/>
        <end position="213"/>
    </location>
</feature>
<evidence type="ECO:0000259" key="3">
    <source>
        <dbReference type="Pfam" id="PF17172"/>
    </source>
</evidence>
<feature type="domain" description="Metaxin glutathione S-transferase" evidence="2">
    <location>
        <begin position="266"/>
        <end position="333"/>
    </location>
</feature>
<dbReference type="Pfam" id="PF17171">
    <property type="entry name" value="GST_C_6"/>
    <property type="match status" value="1"/>
</dbReference>
<evidence type="ECO:0000313" key="4">
    <source>
        <dbReference type="EMBL" id="OAF60161.1"/>
    </source>
</evidence>
<gene>
    <name evidence="4" type="ORF">VC83_03065</name>
</gene>
<evidence type="ECO:0000256" key="1">
    <source>
        <dbReference type="SAM" id="MobiDB-lite"/>
    </source>
</evidence>
<dbReference type="eggNOG" id="KOG3028">
    <property type="taxonomic scope" value="Eukaryota"/>
</dbReference>
<feature type="region of interest" description="Disordered" evidence="1">
    <location>
        <begin position="1"/>
        <end position="115"/>
    </location>
</feature>
<feature type="compositionally biased region" description="Pro residues" evidence="1">
    <location>
        <begin position="41"/>
        <end position="94"/>
    </location>
</feature>
<dbReference type="GeneID" id="36286142"/>
<dbReference type="GO" id="GO:0001401">
    <property type="term" value="C:SAM complex"/>
    <property type="evidence" value="ECO:0007669"/>
    <property type="project" value="TreeGrafter"/>
</dbReference>
<reference evidence="4" key="1">
    <citation type="submission" date="2016-03" db="EMBL/GenBank/DDBJ databases">
        <title>Updated assembly of Pseudogymnoascus destructans, the fungus causing white-nose syndrome of bats.</title>
        <authorList>
            <person name="Palmer J.M."/>
            <person name="Drees K.P."/>
            <person name="Foster J.T."/>
            <person name="Lindner D.L."/>
        </authorList>
    </citation>
    <scope>NUCLEOTIDE SEQUENCE [LARGE SCALE GENOMIC DNA]</scope>
    <source>
        <strain evidence="4">20631-21</strain>
    </source>
</reference>
<dbReference type="OrthoDB" id="198787at2759"/>
<feature type="compositionally biased region" description="Low complexity" evidence="1">
    <location>
        <begin position="95"/>
        <end position="105"/>
    </location>
</feature>
<dbReference type="AlphaFoldDB" id="A0A177AFY1"/>
<evidence type="ECO:0000259" key="2">
    <source>
        <dbReference type="Pfam" id="PF17171"/>
    </source>
</evidence>
<protein>
    <recommendedName>
        <fullName evidence="5">Thioredoxin-like fold domain-containing protein</fullName>
    </recommendedName>
</protein>
<dbReference type="Proteomes" id="UP000077154">
    <property type="component" value="Unassembled WGS sequence"/>
</dbReference>
<sequence length="343" mass="36559">MYNTTSPLTTSSTTHPRSLPQQCRHHKHHRPPPPHQKTNNPTPPNQPTPKPQPSPPASAPSSPSPPPPHPLRPRPPAHLPPQPPPPALPLPLPLPTLHIFTSPSSPTAPSPNPTCLKHQTALRLASLPHTTTNSTNHASPTGALPFLLPPTSSPLLPAALLPVGAGQILSYATKAGHPLPARPAHPKAKVYASLIDDAIRPAWLHAVYLTPANAHLPTRLYLAPATSSWLVQTYQGISLRRAASEQLKIAAPGGVVDVDDVYASAAAAFEALAGALEGEEWVLGGEGGQVTMLDAEVFAYTHLVLEEGMGWGDGRLGREVRRWGALVEHRERVLKTCWGVNRG</sequence>
<organism evidence="4">
    <name type="scientific">Pseudogymnoascus destructans</name>
    <dbReference type="NCBI Taxonomy" id="655981"/>
    <lineage>
        <taxon>Eukaryota</taxon>
        <taxon>Fungi</taxon>
        <taxon>Dikarya</taxon>
        <taxon>Ascomycota</taxon>
        <taxon>Pezizomycotina</taxon>
        <taxon>Leotiomycetes</taxon>
        <taxon>Thelebolales</taxon>
        <taxon>Thelebolaceae</taxon>
        <taxon>Pseudogymnoascus</taxon>
    </lineage>
</organism>
<dbReference type="Pfam" id="PF17172">
    <property type="entry name" value="GST_N_4"/>
    <property type="match status" value="1"/>
</dbReference>
<name>A0A177AFY1_9PEZI</name>
<dbReference type="EMBL" id="KV441392">
    <property type="protein sequence ID" value="OAF60161.1"/>
    <property type="molecule type" value="Genomic_DNA"/>
</dbReference>
<dbReference type="RefSeq" id="XP_024325443.1">
    <property type="nucleotide sequence ID" value="XM_024466714.1"/>
</dbReference>